<feature type="transmembrane region" description="Helical" evidence="1">
    <location>
        <begin position="134"/>
        <end position="155"/>
    </location>
</feature>
<dbReference type="Proteomes" id="UP000195557">
    <property type="component" value="Unassembled WGS sequence"/>
</dbReference>
<keyword evidence="1" id="KW-0812">Transmembrane</keyword>
<evidence type="ECO:0000313" key="2">
    <source>
        <dbReference type="EMBL" id="OUS44775.1"/>
    </source>
</evidence>
<reference evidence="2" key="1">
    <citation type="submission" date="2017-04" db="EMBL/GenBank/DDBJ databases">
        <title>Population genomics of picophytoplankton unveils novel chromosome hypervariability.</title>
        <authorList>
            <consortium name="DOE Joint Genome Institute"/>
            <person name="Blanc-Mathieu R."/>
            <person name="Krasovec M."/>
            <person name="Hebrard M."/>
            <person name="Yau S."/>
            <person name="Desgranges E."/>
            <person name="Martin J."/>
            <person name="Schackwitz W."/>
            <person name="Kuo A."/>
            <person name="Salin G."/>
            <person name="Donnadieu C."/>
            <person name="Desdevises Y."/>
            <person name="Sanchez-Ferandin S."/>
            <person name="Moreau H."/>
            <person name="Rivals E."/>
            <person name="Grigoriev I.V."/>
            <person name="Grimsley N."/>
            <person name="Eyre-Walker A."/>
            <person name="Piganeau G."/>
        </authorList>
    </citation>
    <scope>NUCLEOTIDE SEQUENCE [LARGE SCALE GENOMIC DNA]</scope>
    <source>
        <strain evidence="2">RCC 1115</strain>
    </source>
</reference>
<evidence type="ECO:0000256" key="1">
    <source>
        <dbReference type="SAM" id="Phobius"/>
    </source>
</evidence>
<feature type="transmembrane region" description="Helical" evidence="1">
    <location>
        <begin position="161"/>
        <end position="186"/>
    </location>
</feature>
<sequence>MTKALNSNEFTVVKKELGKTVVHITAKIGTVLDSKTDTVADVHTNSSKRGVSVSTDVYDRTGMWLQMDDGSEMELKPMAGSVNARAGHKIAVLGIQNGDGFGWSDVGRVNLTTGCSSNHEPTSLLGQMKTLTGAGLWFGTGILAGIVAAIGSVFFHSGEGAVFAFFIYGAVTAAIVGYVLSSAALTHTSAIRGMLKGAIADVQQLGPDCTTESAAGKFAVTG</sequence>
<keyword evidence="1" id="KW-1133">Transmembrane helix</keyword>
<organism evidence="2">
    <name type="scientific">Ostreococcus tauri</name>
    <name type="common">Marine green alga</name>
    <dbReference type="NCBI Taxonomy" id="70448"/>
    <lineage>
        <taxon>Eukaryota</taxon>
        <taxon>Viridiplantae</taxon>
        <taxon>Chlorophyta</taxon>
        <taxon>Mamiellophyceae</taxon>
        <taxon>Mamiellales</taxon>
        <taxon>Bathycoccaceae</taxon>
        <taxon>Ostreococcus</taxon>
    </lineage>
</organism>
<gene>
    <name evidence="2" type="ORF">BE221DRAFT_200741</name>
</gene>
<accession>A0A1Y5ICS1</accession>
<keyword evidence="1" id="KW-0472">Membrane</keyword>
<proteinExistence type="predicted"/>
<name>A0A1Y5ICS1_OSTTA</name>
<dbReference type="EMBL" id="KZ155803">
    <property type="protein sequence ID" value="OUS44775.1"/>
    <property type="molecule type" value="Genomic_DNA"/>
</dbReference>
<protein>
    <submittedName>
        <fullName evidence="2">Uncharacterized protein</fullName>
    </submittedName>
</protein>
<dbReference type="AlphaFoldDB" id="A0A1Y5ICS1"/>